<evidence type="ECO:0000256" key="7">
    <source>
        <dbReference type="SAM" id="Phobius"/>
    </source>
</evidence>
<keyword evidence="2" id="KW-0813">Transport</keyword>
<evidence type="ECO:0000259" key="8">
    <source>
        <dbReference type="PROSITE" id="PS50850"/>
    </source>
</evidence>
<feature type="transmembrane region" description="Helical" evidence="7">
    <location>
        <begin position="108"/>
        <end position="126"/>
    </location>
</feature>
<proteinExistence type="predicted"/>
<dbReference type="RefSeq" id="WP_131852416.1">
    <property type="nucleotide sequence ID" value="NZ_SKFH01000019.1"/>
</dbReference>
<keyword evidence="6 7" id="KW-0472">Membrane</keyword>
<name>A0A4R4E1I7_9BACT</name>
<dbReference type="PROSITE" id="PS50850">
    <property type="entry name" value="MFS"/>
    <property type="match status" value="1"/>
</dbReference>
<dbReference type="EMBL" id="SKFH01000019">
    <property type="protein sequence ID" value="TCZ69631.1"/>
    <property type="molecule type" value="Genomic_DNA"/>
</dbReference>
<accession>A0A4R4E1I7</accession>
<organism evidence="9 10">
    <name type="scientific">Flaviaesturariibacter aridisoli</name>
    <dbReference type="NCBI Taxonomy" id="2545761"/>
    <lineage>
        <taxon>Bacteria</taxon>
        <taxon>Pseudomonadati</taxon>
        <taxon>Bacteroidota</taxon>
        <taxon>Chitinophagia</taxon>
        <taxon>Chitinophagales</taxon>
        <taxon>Chitinophagaceae</taxon>
        <taxon>Flaviaestuariibacter</taxon>
    </lineage>
</organism>
<dbReference type="InterPro" id="IPR011701">
    <property type="entry name" value="MFS"/>
</dbReference>
<gene>
    <name evidence="9" type="ORF">E0486_11950</name>
</gene>
<feature type="transmembrane region" description="Helical" evidence="7">
    <location>
        <begin position="313"/>
        <end position="335"/>
    </location>
</feature>
<comment type="subcellular location">
    <subcellularLocation>
        <location evidence="1">Cell membrane</location>
        <topology evidence="1">Multi-pass membrane protein</topology>
    </subcellularLocation>
</comment>
<reference evidence="9 10" key="1">
    <citation type="submission" date="2019-03" db="EMBL/GenBank/DDBJ databases">
        <authorList>
            <person name="Kim M.K.M."/>
        </authorList>
    </citation>
    <scope>NUCLEOTIDE SEQUENCE [LARGE SCALE GENOMIC DNA]</scope>
    <source>
        <strain evidence="9 10">17J68-15</strain>
    </source>
</reference>
<dbReference type="Pfam" id="PF07690">
    <property type="entry name" value="MFS_1"/>
    <property type="match status" value="1"/>
</dbReference>
<evidence type="ECO:0000256" key="5">
    <source>
        <dbReference type="ARBA" id="ARBA00022989"/>
    </source>
</evidence>
<dbReference type="OrthoDB" id="5379144at2"/>
<keyword evidence="5 7" id="KW-1133">Transmembrane helix</keyword>
<evidence type="ECO:0000256" key="6">
    <source>
        <dbReference type="ARBA" id="ARBA00023136"/>
    </source>
</evidence>
<feature type="transmembrane region" description="Helical" evidence="7">
    <location>
        <begin position="376"/>
        <end position="394"/>
    </location>
</feature>
<keyword evidence="4 7" id="KW-0812">Transmembrane</keyword>
<keyword evidence="10" id="KW-1185">Reference proteome</keyword>
<feature type="transmembrane region" description="Helical" evidence="7">
    <location>
        <begin position="347"/>
        <end position="370"/>
    </location>
</feature>
<evidence type="ECO:0000313" key="10">
    <source>
        <dbReference type="Proteomes" id="UP000295164"/>
    </source>
</evidence>
<dbReference type="AlphaFoldDB" id="A0A4R4E1I7"/>
<evidence type="ECO:0000256" key="1">
    <source>
        <dbReference type="ARBA" id="ARBA00004651"/>
    </source>
</evidence>
<feature type="transmembrane region" description="Helical" evidence="7">
    <location>
        <begin position="57"/>
        <end position="79"/>
    </location>
</feature>
<keyword evidence="3" id="KW-1003">Cell membrane</keyword>
<protein>
    <submittedName>
        <fullName evidence="9">MFS transporter</fullName>
    </submittedName>
</protein>
<dbReference type="InterPro" id="IPR020846">
    <property type="entry name" value="MFS_dom"/>
</dbReference>
<evidence type="ECO:0000313" key="9">
    <source>
        <dbReference type="EMBL" id="TCZ69631.1"/>
    </source>
</evidence>
<dbReference type="Gene3D" id="1.20.1250.20">
    <property type="entry name" value="MFS general substrate transporter like domains"/>
    <property type="match status" value="2"/>
</dbReference>
<dbReference type="PANTHER" id="PTHR23517:SF2">
    <property type="entry name" value="MULTIDRUG RESISTANCE PROTEIN MDTH"/>
    <property type="match status" value="1"/>
</dbReference>
<evidence type="ECO:0000256" key="4">
    <source>
        <dbReference type="ARBA" id="ARBA00022692"/>
    </source>
</evidence>
<feature type="transmembrane region" description="Helical" evidence="7">
    <location>
        <begin position="287"/>
        <end position="307"/>
    </location>
</feature>
<feature type="transmembrane region" description="Helical" evidence="7">
    <location>
        <begin position="147"/>
        <end position="168"/>
    </location>
</feature>
<dbReference type="GO" id="GO:0022857">
    <property type="term" value="F:transmembrane transporter activity"/>
    <property type="evidence" value="ECO:0007669"/>
    <property type="project" value="InterPro"/>
</dbReference>
<evidence type="ECO:0000256" key="3">
    <source>
        <dbReference type="ARBA" id="ARBA00022475"/>
    </source>
</evidence>
<comment type="caution">
    <text evidence="9">The sequence shown here is derived from an EMBL/GenBank/DDBJ whole genome shotgun (WGS) entry which is preliminary data.</text>
</comment>
<feature type="transmembrane region" description="Helical" evidence="7">
    <location>
        <begin position="219"/>
        <end position="244"/>
    </location>
</feature>
<dbReference type="InterPro" id="IPR050171">
    <property type="entry name" value="MFS_Transporters"/>
</dbReference>
<dbReference type="PANTHER" id="PTHR23517">
    <property type="entry name" value="RESISTANCE PROTEIN MDTM, PUTATIVE-RELATED-RELATED"/>
    <property type="match status" value="1"/>
</dbReference>
<dbReference type="GO" id="GO:0005886">
    <property type="term" value="C:plasma membrane"/>
    <property type="evidence" value="ECO:0007669"/>
    <property type="project" value="UniProtKB-SubCell"/>
</dbReference>
<feature type="domain" description="Major facilitator superfamily (MFS) profile" evidence="8">
    <location>
        <begin position="1"/>
        <end position="198"/>
    </location>
</feature>
<feature type="transmembrane region" description="Helical" evidence="7">
    <location>
        <begin position="256"/>
        <end position="275"/>
    </location>
</feature>
<feature type="transmembrane region" description="Helical" evidence="7">
    <location>
        <begin position="21"/>
        <end position="45"/>
    </location>
</feature>
<sequence>MRLLRQVFRSYRQSFSGLSRETWLLATVILINRCGFMAVPFMSLYVTQHLHRPATDAGLVITLFGVGSIAGAAIGGLLTDRVGYRPVQVGALLLGGTLFLLFARVTHFPTLCALSLVIPFFTEAFRPANFAATHAYAKPGTNTRSYALNRLAMNIGWAVGSALGGLLASVDYRLLFVVDGGISVLAGITLWILLPPLRAAMKAARAAVRKGAHIWHDALFLRFMAVTTLFATCFFLMFRIGPLFFKEQWGLRESTIGLVLGFNGILIALFEMVLISRIEKRRAPLQFAILGALLLGASYLFLLLPATTALLNALLSMLFFTAGEMFALPFINAFVNSRAREGNRGQFAAGYTLCWSCAQVIGPAGGFFLAERWGYGLLWVLLTLLLAGAGLGYHRLNGRIAAERAGVEQAA</sequence>
<dbReference type="InterPro" id="IPR036259">
    <property type="entry name" value="MFS_trans_sf"/>
</dbReference>
<dbReference type="Proteomes" id="UP000295164">
    <property type="component" value="Unassembled WGS sequence"/>
</dbReference>
<evidence type="ECO:0000256" key="2">
    <source>
        <dbReference type="ARBA" id="ARBA00022448"/>
    </source>
</evidence>
<feature type="transmembrane region" description="Helical" evidence="7">
    <location>
        <begin position="174"/>
        <end position="194"/>
    </location>
</feature>
<dbReference type="SUPFAM" id="SSF103473">
    <property type="entry name" value="MFS general substrate transporter"/>
    <property type="match status" value="1"/>
</dbReference>